<organism evidence="2 3">
    <name type="scientific">Eragrostis curvula</name>
    <name type="common">weeping love grass</name>
    <dbReference type="NCBI Taxonomy" id="38414"/>
    <lineage>
        <taxon>Eukaryota</taxon>
        <taxon>Viridiplantae</taxon>
        <taxon>Streptophyta</taxon>
        <taxon>Embryophyta</taxon>
        <taxon>Tracheophyta</taxon>
        <taxon>Spermatophyta</taxon>
        <taxon>Magnoliopsida</taxon>
        <taxon>Liliopsida</taxon>
        <taxon>Poales</taxon>
        <taxon>Poaceae</taxon>
        <taxon>PACMAD clade</taxon>
        <taxon>Chloridoideae</taxon>
        <taxon>Eragrostideae</taxon>
        <taxon>Eragrostidinae</taxon>
        <taxon>Eragrostis</taxon>
    </lineage>
</organism>
<dbReference type="Pfam" id="PF00646">
    <property type="entry name" value="F-box"/>
    <property type="match status" value="1"/>
</dbReference>
<accession>A0A5J9W0C7</accession>
<dbReference type="SUPFAM" id="SSF81383">
    <property type="entry name" value="F-box domain"/>
    <property type="match status" value="1"/>
</dbReference>
<dbReference type="InterPro" id="IPR001810">
    <property type="entry name" value="F-box_dom"/>
</dbReference>
<keyword evidence="3" id="KW-1185">Reference proteome</keyword>
<dbReference type="InterPro" id="IPR036047">
    <property type="entry name" value="F-box-like_dom_sf"/>
</dbReference>
<reference evidence="2 3" key="1">
    <citation type="journal article" date="2019" name="Sci. Rep.">
        <title>A high-quality genome of Eragrostis curvula grass provides insights into Poaceae evolution and supports new strategies to enhance forage quality.</title>
        <authorList>
            <person name="Carballo J."/>
            <person name="Santos B.A.C.M."/>
            <person name="Zappacosta D."/>
            <person name="Garbus I."/>
            <person name="Selva J.P."/>
            <person name="Gallo C.A."/>
            <person name="Diaz A."/>
            <person name="Albertini E."/>
            <person name="Caccamo M."/>
            <person name="Echenique V."/>
        </authorList>
    </citation>
    <scope>NUCLEOTIDE SEQUENCE [LARGE SCALE GENOMIC DNA]</scope>
    <source>
        <strain evidence="3">cv. Victoria</strain>
        <tissue evidence="2">Leaf</tissue>
    </source>
</reference>
<gene>
    <name evidence="2" type="ORF">EJB05_14860</name>
</gene>
<name>A0A5J9W0C7_9POAL</name>
<evidence type="ECO:0000313" key="3">
    <source>
        <dbReference type="Proteomes" id="UP000324897"/>
    </source>
</evidence>
<dbReference type="InterPro" id="IPR011043">
    <property type="entry name" value="Gal_Oxase/kelch_b-propeller"/>
</dbReference>
<dbReference type="Pfam" id="PF08268">
    <property type="entry name" value="FBA_3"/>
    <property type="match status" value="1"/>
</dbReference>
<dbReference type="PANTHER" id="PTHR31111">
    <property type="entry name" value="BNAA05G37150D PROTEIN-RELATED"/>
    <property type="match status" value="1"/>
</dbReference>
<dbReference type="OrthoDB" id="582285at2759"/>
<dbReference type="Gene3D" id="1.20.1280.50">
    <property type="match status" value="1"/>
</dbReference>
<evidence type="ECO:0000259" key="1">
    <source>
        <dbReference type="PROSITE" id="PS50181"/>
    </source>
</evidence>
<dbReference type="SMART" id="SM00256">
    <property type="entry name" value="FBOX"/>
    <property type="match status" value="1"/>
</dbReference>
<dbReference type="EMBL" id="RWGY01000007">
    <property type="protein sequence ID" value="TVU41353.1"/>
    <property type="molecule type" value="Genomic_DNA"/>
</dbReference>
<sequence length="393" mass="44002">MASPDGSAGLDRRVRAAASNICGLPVDAMYDILLRLSAKELCCLRAVCRQWRSLLSNPEFAAAHAARYPEPLIIVGYSREKDDASDWTKPSRYESRINIMDLSGHIVKQLRMDGHITTMSLNLTCIKKTGDGSCRLVNPATGAVHHVPNEDPIYGYSDRLCLFGKVVASREYKVLRKVSYSLHGNPCVLFEIYTICSTTTSIVHLQWRAIEDPPHSICWYEKASVVIHGVVYFLSKSAYSRSRGSSEKQDWIVPFDLDTERWRPSIRGPQILTSINESSNGLVQENLSLTNLNGSLVIVDLPSPSMDLWYLLDFDKGLWFKQYSIQIEDYDRILLQSFCPLIVLDDGRIVIHVGGSEMLEIYDPRTNKLSTVAETGGSCAVSVYAGTLLSLEW</sequence>
<dbReference type="CDD" id="cd22157">
    <property type="entry name" value="F-box_AtFBW1-like"/>
    <property type="match status" value="1"/>
</dbReference>
<dbReference type="NCBIfam" id="TIGR01640">
    <property type="entry name" value="F_box_assoc_1"/>
    <property type="match status" value="1"/>
</dbReference>
<feature type="domain" description="F-box" evidence="1">
    <location>
        <begin position="18"/>
        <end position="64"/>
    </location>
</feature>
<protein>
    <recommendedName>
        <fullName evidence="1">F-box domain-containing protein</fullName>
    </recommendedName>
</protein>
<dbReference type="Gramene" id="TVU41353">
    <property type="protein sequence ID" value="TVU41353"/>
    <property type="gene ID" value="EJB05_14860"/>
</dbReference>
<dbReference type="AlphaFoldDB" id="A0A5J9W0C7"/>
<dbReference type="PROSITE" id="PS50181">
    <property type="entry name" value="FBOX"/>
    <property type="match status" value="1"/>
</dbReference>
<evidence type="ECO:0000313" key="2">
    <source>
        <dbReference type="EMBL" id="TVU41353.1"/>
    </source>
</evidence>
<dbReference type="SUPFAM" id="SSF50965">
    <property type="entry name" value="Galactose oxidase, central domain"/>
    <property type="match status" value="1"/>
</dbReference>
<dbReference type="InterPro" id="IPR017451">
    <property type="entry name" value="F-box-assoc_interact_dom"/>
</dbReference>
<dbReference type="InterPro" id="IPR013187">
    <property type="entry name" value="F-box-assoc_dom_typ3"/>
</dbReference>
<dbReference type="Proteomes" id="UP000324897">
    <property type="component" value="Chromosome 4"/>
</dbReference>
<comment type="caution">
    <text evidence="2">The sequence shown here is derived from an EMBL/GenBank/DDBJ whole genome shotgun (WGS) entry which is preliminary data.</text>
</comment>
<dbReference type="PANTHER" id="PTHR31111:SF133">
    <property type="entry name" value="OS07G0196600 PROTEIN"/>
    <property type="match status" value="1"/>
</dbReference>
<proteinExistence type="predicted"/>